<evidence type="ECO:0000313" key="3">
    <source>
        <dbReference type="EMBL" id="VFK75944.1"/>
    </source>
</evidence>
<dbReference type="AlphaFoldDB" id="A0A450XGJ9"/>
<evidence type="ECO:0000313" key="2">
    <source>
        <dbReference type="EMBL" id="VFK32836.1"/>
    </source>
</evidence>
<dbReference type="EMBL" id="CAADFQ010000037">
    <property type="protein sequence ID" value="VFK32836.1"/>
    <property type="molecule type" value="Genomic_DNA"/>
</dbReference>
<reference evidence="1" key="1">
    <citation type="submission" date="2019-02" db="EMBL/GenBank/DDBJ databases">
        <authorList>
            <person name="Gruber-Vodicka R. H."/>
            <person name="Seah K. B. B."/>
        </authorList>
    </citation>
    <scope>NUCLEOTIDE SEQUENCE</scope>
    <source>
        <strain evidence="1">BECK_BZ197</strain>
        <strain evidence="3">BECK_BZ198</strain>
        <strain evidence="2">BECK_BZ199</strain>
    </source>
</reference>
<sequence length="413" mass="45621">MIIKKTLTIFFVISIFFLSACVTTGSKPGGFSRVGPPLSSSLSRGSVDRQGIARPRLDVVVPVFDPGLPKDSDDYEEEGIWPELRKAEANRFALKLKEALDKTGRFGAVRVTPDQSATGDLYILGKVQQSNGEEVEFDLEVLGIDGEVWLDESFEYQVKEYFHKNQRNKGKDAYAPIFQKAANRIANALTDHSAKDLADLHYLSDLRFGANFSDSAFMQYMNMEDGEITLTSKPSKNDPMLKRVRALRVRDQLFVDGLQTNYAAFSRQMDKSYLVWQEQSLLEVKAERKAREKAQTQAIGGALLIGLGVLSAVAGNRSDSSSGSTMGTAGAVVGGVAGAALLHESFKTSQEAKVHRDAINELGGSMNMELAPQVIRYEKKTVKLTGDAKQQFAQWRAFLKKIYEQEATPDVQL</sequence>
<dbReference type="EMBL" id="CAADGH010000036">
    <property type="protein sequence ID" value="VFK75944.1"/>
    <property type="molecule type" value="Genomic_DNA"/>
</dbReference>
<proteinExistence type="predicted"/>
<protein>
    <recommendedName>
        <fullName evidence="4">Lipoprotein</fullName>
    </recommendedName>
</protein>
<accession>A0A450XGJ9</accession>
<evidence type="ECO:0008006" key="4">
    <source>
        <dbReference type="Google" id="ProtNLM"/>
    </source>
</evidence>
<dbReference type="EMBL" id="CAADFO010000037">
    <property type="protein sequence ID" value="VFK28433.1"/>
    <property type="molecule type" value="Genomic_DNA"/>
</dbReference>
<evidence type="ECO:0000313" key="1">
    <source>
        <dbReference type="EMBL" id="VFK28433.1"/>
    </source>
</evidence>
<gene>
    <name evidence="1" type="ORF">BECKMB1821G_GA0114241_10375</name>
    <name evidence="3" type="ORF">BECKMB1821H_GA0114242_103623</name>
    <name evidence="2" type="ORF">BECKMB1821I_GA0114274_10374</name>
</gene>
<organism evidence="1">
    <name type="scientific">Candidatus Kentrum sp. MB</name>
    <dbReference type="NCBI Taxonomy" id="2138164"/>
    <lineage>
        <taxon>Bacteria</taxon>
        <taxon>Pseudomonadati</taxon>
        <taxon>Pseudomonadota</taxon>
        <taxon>Gammaproteobacteria</taxon>
        <taxon>Candidatus Kentrum</taxon>
    </lineage>
</organism>
<dbReference type="PROSITE" id="PS51257">
    <property type="entry name" value="PROKAR_LIPOPROTEIN"/>
    <property type="match status" value="1"/>
</dbReference>
<name>A0A450XGJ9_9GAMM</name>